<dbReference type="Proteomes" id="UP000075903">
    <property type="component" value="Unassembled WGS sequence"/>
</dbReference>
<evidence type="ECO:0000313" key="2">
    <source>
        <dbReference type="Proteomes" id="UP000075903"/>
    </source>
</evidence>
<evidence type="ECO:0000313" key="1">
    <source>
        <dbReference type="EnsemblMetazoa" id="AMEM000999-PA"/>
    </source>
</evidence>
<dbReference type="EnsemblMetazoa" id="AMEM000999-RA">
    <property type="protein sequence ID" value="AMEM000999-PA"/>
    <property type="gene ID" value="AMEM000999"/>
</dbReference>
<sequence length="237" mass="26288">MTKRWCLSRSGRAVGIWEARGGFRPRDGDCGALQLLCAIACGMRDGRHADSDRHSRTAYGLPLPGVRAAFGEFRFGSESSDSSLERFGCARRDAGSDGEEPFVLSLRTLYDCDSIESSLSTSCCSSCWYCSRRIGPGPALVAQAAHQPHLSAEGGGRILPYLDDHVIQQVGRAHHKAEPRVLLLAPQHHGKLFRALGRGRLLLVQLMVEHPFRRGRLNHLVHAALHLRIWARRIQHK</sequence>
<keyword evidence="2" id="KW-1185">Reference proteome</keyword>
<accession>A0A182UNN2</accession>
<organism evidence="1 2">
    <name type="scientific">Anopheles merus</name>
    <name type="common">Mosquito</name>
    <dbReference type="NCBI Taxonomy" id="30066"/>
    <lineage>
        <taxon>Eukaryota</taxon>
        <taxon>Metazoa</taxon>
        <taxon>Ecdysozoa</taxon>
        <taxon>Arthropoda</taxon>
        <taxon>Hexapoda</taxon>
        <taxon>Insecta</taxon>
        <taxon>Pterygota</taxon>
        <taxon>Neoptera</taxon>
        <taxon>Endopterygota</taxon>
        <taxon>Diptera</taxon>
        <taxon>Nematocera</taxon>
        <taxon>Culicoidea</taxon>
        <taxon>Culicidae</taxon>
        <taxon>Anophelinae</taxon>
        <taxon>Anopheles</taxon>
    </lineage>
</organism>
<dbReference type="AlphaFoldDB" id="A0A182UNN2"/>
<name>A0A182UNN2_ANOME</name>
<proteinExistence type="predicted"/>
<reference evidence="1" key="1">
    <citation type="submission" date="2020-05" db="UniProtKB">
        <authorList>
            <consortium name="EnsemblMetazoa"/>
        </authorList>
    </citation>
    <scope>IDENTIFICATION</scope>
    <source>
        <strain evidence="1">MAF</strain>
    </source>
</reference>
<protein>
    <submittedName>
        <fullName evidence="1">Uncharacterized protein</fullName>
    </submittedName>
</protein>
<dbReference type="VEuPathDB" id="VectorBase:AMEM000999"/>